<dbReference type="InterPro" id="IPR020811">
    <property type="entry name" value="Enolase_N"/>
</dbReference>
<comment type="caution">
    <text evidence="2">The sequence shown here is derived from an EMBL/GenBank/DDBJ whole genome shotgun (WGS) entry which is preliminary data.</text>
</comment>
<dbReference type="SUPFAM" id="SSF54826">
    <property type="entry name" value="Enolase N-terminal domain-like"/>
    <property type="match status" value="1"/>
</dbReference>
<gene>
    <name evidence="2" type="ORF">XD73_0899</name>
</gene>
<evidence type="ECO:0000313" key="2">
    <source>
        <dbReference type="EMBL" id="KUK46232.1"/>
    </source>
</evidence>
<dbReference type="EMBL" id="LGFU01000052">
    <property type="protein sequence ID" value="KUK46232.1"/>
    <property type="molecule type" value="Genomic_DNA"/>
</dbReference>
<protein>
    <submittedName>
        <fullName evidence="2">Enolase</fullName>
    </submittedName>
</protein>
<dbReference type="Proteomes" id="UP000064249">
    <property type="component" value="Unassembled WGS sequence"/>
</dbReference>
<evidence type="ECO:0000259" key="1">
    <source>
        <dbReference type="Pfam" id="PF03952"/>
    </source>
</evidence>
<reference evidence="2 3" key="1">
    <citation type="journal article" date="2015" name="MBio">
        <title>Genome-Resolved Metagenomic Analysis Reveals Roles for Candidate Phyla and Other Microbial Community Members in Biogeochemical Transformations in Oil Reservoirs.</title>
        <authorList>
            <person name="Hu P."/>
            <person name="Tom L."/>
            <person name="Singh A."/>
            <person name="Thomas B.C."/>
            <person name="Baker B.J."/>
            <person name="Piceno Y.M."/>
            <person name="Andersen G.L."/>
            <person name="Banfield J.F."/>
        </authorList>
    </citation>
    <scope>NUCLEOTIDE SEQUENCE [LARGE SCALE GENOMIC DNA]</scope>
    <source>
        <strain evidence="2">46_16</strain>
    </source>
</reference>
<dbReference type="Pfam" id="PF03952">
    <property type="entry name" value="Enolase_N"/>
    <property type="match status" value="1"/>
</dbReference>
<evidence type="ECO:0000313" key="3">
    <source>
        <dbReference type="Proteomes" id="UP000064249"/>
    </source>
</evidence>
<proteinExistence type="predicted"/>
<dbReference type="InterPro" id="IPR029017">
    <property type="entry name" value="Enolase-like_N"/>
</dbReference>
<feature type="domain" description="Enolase N-terminal" evidence="1">
    <location>
        <begin position="5"/>
        <end position="35"/>
    </location>
</feature>
<organism evidence="2 3">
    <name type="scientific">Anaerolinea thermophila</name>
    <dbReference type="NCBI Taxonomy" id="167964"/>
    <lineage>
        <taxon>Bacteria</taxon>
        <taxon>Bacillati</taxon>
        <taxon>Chloroflexota</taxon>
        <taxon>Anaerolineae</taxon>
        <taxon>Anaerolineales</taxon>
        <taxon>Anaerolineaceae</taxon>
        <taxon>Anaerolinea</taxon>
    </lineage>
</organism>
<name>A0A101FXR6_9CHLR</name>
<accession>A0A101FXR6</accession>
<sequence>MDAYIESITAQEILDSRGNPTIEVDVMLDDGSIGR</sequence>
<dbReference type="Gene3D" id="3.30.390.10">
    <property type="entry name" value="Enolase-like, N-terminal domain"/>
    <property type="match status" value="1"/>
</dbReference>
<dbReference type="AlphaFoldDB" id="A0A101FXR6"/>
<feature type="non-terminal residue" evidence="2">
    <location>
        <position position="35"/>
    </location>
</feature>